<gene>
    <name evidence="9" type="ORF">F4Y42_07095</name>
</gene>
<feature type="transmembrane region" description="Helical" evidence="7">
    <location>
        <begin position="232"/>
        <end position="252"/>
    </location>
</feature>
<feature type="domain" description="ABC transmembrane type-1" evidence="8">
    <location>
        <begin position="94"/>
        <end position="307"/>
    </location>
</feature>
<comment type="similarity">
    <text evidence="7">Belongs to the binding-protein-dependent transport system permease family.</text>
</comment>
<dbReference type="GO" id="GO:0005886">
    <property type="term" value="C:plasma membrane"/>
    <property type="evidence" value="ECO:0007669"/>
    <property type="project" value="UniProtKB-SubCell"/>
</dbReference>
<evidence type="ECO:0000256" key="3">
    <source>
        <dbReference type="ARBA" id="ARBA00022475"/>
    </source>
</evidence>
<evidence type="ECO:0000256" key="7">
    <source>
        <dbReference type="RuleBase" id="RU363032"/>
    </source>
</evidence>
<evidence type="ECO:0000256" key="6">
    <source>
        <dbReference type="ARBA" id="ARBA00023136"/>
    </source>
</evidence>
<keyword evidence="2 7" id="KW-0813">Transport</keyword>
<dbReference type="GO" id="GO:0055085">
    <property type="term" value="P:transmembrane transport"/>
    <property type="evidence" value="ECO:0007669"/>
    <property type="project" value="InterPro"/>
</dbReference>
<dbReference type="InterPro" id="IPR035906">
    <property type="entry name" value="MetI-like_sf"/>
</dbReference>
<evidence type="ECO:0000256" key="4">
    <source>
        <dbReference type="ARBA" id="ARBA00022692"/>
    </source>
</evidence>
<sequence length="326" mass="36982">MSAQAQGDRTTLIGRLTSSVWSRRTLRQKEELIAYLLVSPWVIGFLAFILGPMLTSLGLSFTETDLFTLEFVGFENYTKLLSFDTTRTLFWTTLYNTAYYVFLSIPLTISAGFFIAMLLNQNISAQPTYRVVYYLPAVIPGIATSLLWLWLFQPEFGLINWALSLVGIEGPRWLFDRSTAKMALVLMSVWGAGSNMLIFLAGLQGIPTELYEAATIDGAGIWRRFRSITIPMISPTLFFVVVTQIIWSSQVFTNVYVMTEGKGGPANATLMMVLYLYQVAFRQYRMGYASAYAWIFFLILLVFTLVLFRSSKAWVYYETEIGGQRS</sequence>
<keyword evidence="5 7" id="KW-1133">Transmembrane helix</keyword>
<dbReference type="InterPro" id="IPR051393">
    <property type="entry name" value="ABC_transporter_permease"/>
</dbReference>
<dbReference type="InterPro" id="IPR000515">
    <property type="entry name" value="MetI-like"/>
</dbReference>
<dbReference type="CDD" id="cd06261">
    <property type="entry name" value="TM_PBP2"/>
    <property type="match status" value="1"/>
</dbReference>
<name>A0A6B0YQ40_9CHLR</name>
<evidence type="ECO:0000256" key="5">
    <source>
        <dbReference type="ARBA" id="ARBA00022989"/>
    </source>
</evidence>
<feature type="transmembrane region" description="Helical" evidence="7">
    <location>
        <begin position="98"/>
        <end position="119"/>
    </location>
</feature>
<dbReference type="EMBL" id="VXRG01000062">
    <property type="protein sequence ID" value="MXY93204.1"/>
    <property type="molecule type" value="Genomic_DNA"/>
</dbReference>
<dbReference type="Gene3D" id="1.10.3720.10">
    <property type="entry name" value="MetI-like"/>
    <property type="match status" value="1"/>
</dbReference>
<feature type="transmembrane region" description="Helical" evidence="7">
    <location>
        <begin position="182"/>
        <end position="203"/>
    </location>
</feature>
<feature type="transmembrane region" description="Helical" evidence="7">
    <location>
        <begin position="287"/>
        <end position="308"/>
    </location>
</feature>
<reference evidence="9" key="1">
    <citation type="submission" date="2019-09" db="EMBL/GenBank/DDBJ databases">
        <title>Characterisation of the sponge microbiome using genome-centric metagenomics.</title>
        <authorList>
            <person name="Engelberts J.P."/>
            <person name="Robbins S.J."/>
            <person name="De Goeij J.M."/>
            <person name="Aranda M."/>
            <person name="Bell S.C."/>
            <person name="Webster N.S."/>
        </authorList>
    </citation>
    <scope>NUCLEOTIDE SEQUENCE</scope>
    <source>
        <strain evidence="9">SB0664_bin_27</strain>
    </source>
</reference>
<evidence type="ECO:0000256" key="2">
    <source>
        <dbReference type="ARBA" id="ARBA00022448"/>
    </source>
</evidence>
<keyword evidence="4 7" id="KW-0812">Transmembrane</keyword>
<feature type="transmembrane region" description="Helical" evidence="7">
    <location>
        <begin position="32"/>
        <end position="54"/>
    </location>
</feature>
<accession>A0A6B0YQ40</accession>
<comment type="caution">
    <text evidence="9">The sequence shown here is derived from an EMBL/GenBank/DDBJ whole genome shotgun (WGS) entry which is preliminary data.</text>
</comment>
<organism evidence="9">
    <name type="scientific">Caldilineaceae bacterium SB0664_bin_27</name>
    <dbReference type="NCBI Taxonomy" id="2605260"/>
    <lineage>
        <taxon>Bacteria</taxon>
        <taxon>Bacillati</taxon>
        <taxon>Chloroflexota</taxon>
        <taxon>Caldilineae</taxon>
        <taxon>Caldilineales</taxon>
        <taxon>Caldilineaceae</taxon>
    </lineage>
</organism>
<evidence type="ECO:0000259" key="8">
    <source>
        <dbReference type="PROSITE" id="PS50928"/>
    </source>
</evidence>
<evidence type="ECO:0000313" key="9">
    <source>
        <dbReference type="EMBL" id="MXY93204.1"/>
    </source>
</evidence>
<dbReference type="PROSITE" id="PS50928">
    <property type="entry name" value="ABC_TM1"/>
    <property type="match status" value="1"/>
</dbReference>
<keyword evidence="3" id="KW-1003">Cell membrane</keyword>
<dbReference type="AlphaFoldDB" id="A0A6B0YQ40"/>
<keyword evidence="6 7" id="KW-0472">Membrane</keyword>
<comment type="subcellular location">
    <subcellularLocation>
        <location evidence="1 7">Cell membrane</location>
        <topology evidence="1 7">Multi-pass membrane protein</topology>
    </subcellularLocation>
</comment>
<dbReference type="PANTHER" id="PTHR30193">
    <property type="entry name" value="ABC TRANSPORTER PERMEASE PROTEIN"/>
    <property type="match status" value="1"/>
</dbReference>
<feature type="transmembrane region" description="Helical" evidence="7">
    <location>
        <begin position="131"/>
        <end position="152"/>
    </location>
</feature>
<dbReference type="PANTHER" id="PTHR30193:SF1">
    <property type="entry name" value="ABC TRANSPORTER PERMEASE PROTEIN YESP-RELATED"/>
    <property type="match status" value="1"/>
</dbReference>
<evidence type="ECO:0000256" key="1">
    <source>
        <dbReference type="ARBA" id="ARBA00004651"/>
    </source>
</evidence>
<proteinExistence type="inferred from homology"/>
<protein>
    <submittedName>
        <fullName evidence="9">Sugar ABC transporter permease</fullName>
    </submittedName>
</protein>
<dbReference type="Pfam" id="PF00528">
    <property type="entry name" value="BPD_transp_1"/>
    <property type="match status" value="1"/>
</dbReference>
<dbReference type="SUPFAM" id="SSF161098">
    <property type="entry name" value="MetI-like"/>
    <property type="match status" value="1"/>
</dbReference>